<dbReference type="Proteomes" id="UP000028721">
    <property type="component" value="Unassembled WGS sequence"/>
</dbReference>
<keyword evidence="3" id="KW-1185">Reference proteome</keyword>
<protein>
    <submittedName>
        <fullName evidence="2">Uncharacterized protein</fullName>
    </submittedName>
</protein>
<comment type="caution">
    <text evidence="2">The sequence shown here is derived from an EMBL/GenBank/DDBJ whole genome shotgun (WGS) entry which is preliminary data.</text>
</comment>
<accession>A0ABR4U3C7</accession>
<evidence type="ECO:0000256" key="1">
    <source>
        <dbReference type="SAM" id="Phobius"/>
    </source>
</evidence>
<evidence type="ECO:0000313" key="3">
    <source>
        <dbReference type="Proteomes" id="UP000028721"/>
    </source>
</evidence>
<keyword evidence="1" id="KW-0812">Transmembrane</keyword>
<evidence type="ECO:0000313" key="2">
    <source>
        <dbReference type="EMBL" id="KFB86536.1"/>
    </source>
</evidence>
<proteinExistence type="predicted"/>
<gene>
    <name evidence="2" type="ORF">CR62_19850</name>
</gene>
<dbReference type="EMBL" id="JGVP01000054">
    <property type="protein sequence ID" value="KFB86536.1"/>
    <property type="molecule type" value="Genomic_DNA"/>
</dbReference>
<feature type="transmembrane region" description="Helical" evidence="1">
    <location>
        <begin position="55"/>
        <end position="78"/>
    </location>
</feature>
<keyword evidence="1" id="KW-1133">Transmembrane helix</keyword>
<name>A0ABR4U3C7_9GAMM</name>
<sequence>MLNTFPCFKGAGAVNILALVIGLFGLFRQITAGAGVCTAAAERAAHHDYSSSAALAFLRSAISTLSFVSAAGLLISFWSIPLKSGPYNPIASRIGSPSALS</sequence>
<reference evidence="2 3" key="1">
    <citation type="submission" date="2014-03" db="EMBL/GenBank/DDBJ databases">
        <title>Draft genome sequence of the Serratia grimesii strain a2.</title>
        <authorList>
            <person name="Toymentseva A."/>
            <person name="Kazakov S."/>
            <person name="Giliazeva A."/>
            <person name="Ismagilova R."/>
            <person name="Shah R."/>
            <person name="Sharipova M."/>
            <person name="Khaitlina S."/>
            <person name="Mardanova A."/>
        </authorList>
    </citation>
    <scope>NUCLEOTIDE SEQUENCE [LARGE SCALE GENOMIC DNA]</scope>
    <source>
        <strain evidence="2 3">A2</strain>
    </source>
</reference>
<organism evidence="2 3">
    <name type="scientific">Serratia grimesii</name>
    <dbReference type="NCBI Taxonomy" id="82995"/>
    <lineage>
        <taxon>Bacteria</taxon>
        <taxon>Pseudomonadati</taxon>
        <taxon>Pseudomonadota</taxon>
        <taxon>Gammaproteobacteria</taxon>
        <taxon>Enterobacterales</taxon>
        <taxon>Yersiniaceae</taxon>
        <taxon>Serratia</taxon>
    </lineage>
</organism>
<keyword evidence="1" id="KW-0472">Membrane</keyword>